<protein>
    <submittedName>
        <fullName evidence="3">Uncharacterized protein</fullName>
    </submittedName>
</protein>
<organism evidence="3 4">
    <name type="scientific">Plakobranchus ocellatus</name>
    <dbReference type="NCBI Taxonomy" id="259542"/>
    <lineage>
        <taxon>Eukaryota</taxon>
        <taxon>Metazoa</taxon>
        <taxon>Spiralia</taxon>
        <taxon>Lophotrochozoa</taxon>
        <taxon>Mollusca</taxon>
        <taxon>Gastropoda</taxon>
        <taxon>Heterobranchia</taxon>
        <taxon>Euthyneura</taxon>
        <taxon>Panpulmonata</taxon>
        <taxon>Sacoglossa</taxon>
        <taxon>Placobranchoidea</taxon>
        <taxon>Plakobranchidae</taxon>
        <taxon>Plakobranchus</taxon>
    </lineage>
</organism>
<keyword evidence="2" id="KW-0472">Membrane</keyword>
<reference evidence="3 4" key="1">
    <citation type="journal article" date="2021" name="Elife">
        <title>Chloroplast acquisition without the gene transfer in kleptoplastic sea slugs, Plakobranchus ocellatus.</title>
        <authorList>
            <person name="Maeda T."/>
            <person name="Takahashi S."/>
            <person name="Yoshida T."/>
            <person name="Shimamura S."/>
            <person name="Takaki Y."/>
            <person name="Nagai Y."/>
            <person name="Toyoda A."/>
            <person name="Suzuki Y."/>
            <person name="Arimoto A."/>
            <person name="Ishii H."/>
            <person name="Satoh N."/>
            <person name="Nishiyama T."/>
            <person name="Hasebe M."/>
            <person name="Maruyama T."/>
            <person name="Minagawa J."/>
            <person name="Obokata J."/>
            <person name="Shigenobu S."/>
        </authorList>
    </citation>
    <scope>NUCLEOTIDE SEQUENCE [LARGE SCALE GENOMIC DNA]</scope>
</reference>
<dbReference type="Proteomes" id="UP000735302">
    <property type="component" value="Unassembled WGS sequence"/>
</dbReference>
<keyword evidence="2" id="KW-1133">Transmembrane helix</keyword>
<name>A0AAV3ZMN3_9GAST</name>
<sequence length="297" mass="32875">MYSPADPPSDQTAAPLTDQTVVISSDPTAVTPKVTTSSGSTVATPDISGDTFWKHSAIVLLAILSAACLLALVIVLTFRIMRSWRVRSRRETDQQAASETSERRPSDGYEVLPGDRISGDYEHIVEDRRLSDGYESILNEDIPGNMFCNRKVSSSSHYQTISLENLRTSPKGASAVLQIVSKSCGDLASDQVDSFEHADDRKASTEQEPEPPCSTHGRQTSEEDEQPRPKWFMLRDPTDFTDPFAGAFYSIDAEQSTELKDFITRRRRSADADGEGEYLTVLDSSREHADYLELIAD</sequence>
<proteinExistence type="predicted"/>
<keyword evidence="2" id="KW-0812">Transmembrane</keyword>
<gene>
    <name evidence="3" type="ORF">PoB_002242700</name>
</gene>
<comment type="caution">
    <text evidence="3">The sequence shown here is derived from an EMBL/GenBank/DDBJ whole genome shotgun (WGS) entry which is preliminary data.</text>
</comment>
<feature type="transmembrane region" description="Helical" evidence="2">
    <location>
        <begin position="57"/>
        <end position="80"/>
    </location>
</feature>
<dbReference type="AlphaFoldDB" id="A0AAV3ZMN3"/>
<evidence type="ECO:0000256" key="1">
    <source>
        <dbReference type="SAM" id="MobiDB-lite"/>
    </source>
</evidence>
<evidence type="ECO:0000313" key="3">
    <source>
        <dbReference type="EMBL" id="GFN95921.1"/>
    </source>
</evidence>
<accession>A0AAV3ZMN3</accession>
<evidence type="ECO:0000313" key="4">
    <source>
        <dbReference type="Proteomes" id="UP000735302"/>
    </source>
</evidence>
<feature type="compositionally biased region" description="Basic and acidic residues" evidence="1">
    <location>
        <begin position="194"/>
        <end position="205"/>
    </location>
</feature>
<evidence type="ECO:0000256" key="2">
    <source>
        <dbReference type="SAM" id="Phobius"/>
    </source>
</evidence>
<dbReference type="EMBL" id="BLXT01002583">
    <property type="protein sequence ID" value="GFN95921.1"/>
    <property type="molecule type" value="Genomic_DNA"/>
</dbReference>
<feature type="region of interest" description="Disordered" evidence="1">
    <location>
        <begin position="194"/>
        <end position="236"/>
    </location>
</feature>
<keyword evidence="4" id="KW-1185">Reference proteome</keyword>
<feature type="region of interest" description="Disordered" evidence="1">
    <location>
        <begin position="89"/>
        <end position="113"/>
    </location>
</feature>